<feature type="domain" description="UvrD-like helicase C-terminal" evidence="18">
    <location>
        <begin position="337"/>
        <end position="642"/>
    </location>
</feature>
<feature type="domain" description="UvrD-like helicase ATP-binding" evidence="17">
    <location>
        <begin position="27"/>
        <end position="326"/>
    </location>
</feature>
<evidence type="ECO:0000259" key="18">
    <source>
        <dbReference type="PROSITE" id="PS51217"/>
    </source>
</evidence>
<protein>
    <recommendedName>
        <fullName evidence="13">DNA 3'-5' helicase</fullName>
        <ecNumber evidence="13">5.6.2.4</ecNumber>
    </recommendedName>
</protein>
<reference evidence="19 20" key="1">
    <citation type="submission" date="2019-06" db="EMBL/GenBank/DDBJ databases">
        <title>Sequencing the genomes of 1000 actinobacteria strains.</title>
        <authorList>
            <person name="Klenk H.-P."/>
        </authorList>
    </citation>
    <scope>NUCLEOTIDE SEQUENCE [LARGE SCALE GENOMIC DNA]</scope>
    <source>
        <strain evidence="19 20">DSM 24683</strain>
    </source>
</reference>
<keyword evidence="2" id="KW-0540">Nuclease</keyword>
<evidence type="ECO:0000256" key="11">
    <source>
        <dbReference type="ARBA" id="ARBA00023235"/>
    </source>
</evidence>
<organism evidence="19 20">
    <name type="scientific">Kribbella amoyensis</name>
    <dbReference type="NCBI Taxonomy" id="996641"/>
    <lineage>
        <taxon>Bacteria</taxon>
        <taxon>Bacillati</taxon>
        <taxon>Actinomycetota</taxon>
        <taxon>Actinomycetes</taxon>
        <taxon>Propionibacteriales</taxon>
        <taxon>Kribbellaceae</taxon>
        <taxon>Kribbella</taxon>
    </lineage>
</organism>
<comment type="catalytic activity">
    <reaction evidence="14">
        <text>ATP + H2O = ADP + phosphate + H(+)</text>
        <dbReference type="Rhea" id="RHEA:13065"/>
        <dbReference type="ChEBI" id="CHEBI:15377"/>
        <dbReference type="ChEBI" id="CHEBI:15378"/>
        <dbReference type="ChEBI" id="CHEBI:30616"/>
        <dbReference type="ChEBI" id="CHEBI:43474"/>
        <dbReference type="ChEBI" id="CHEBI:456216"/>
        <dbReference type="EC" id="5.6.2.4"/>
    </reaction>
</comment>
<dbReference type="PANTHER" id="PTHR11070:SF59">
    <property type="entry name" value="DNA 3'-5' HELICASE"/>
    <property type="match status" value="1"/>
</dbReference>
<dbReference type="InterPro" id="IPR027417">
    <property type="entry name" value="P-loop_NTPase"/>
</dbReference>
<dbReference type="SUPFAM" id="SSF52540">
    <property type="entry name" value="P-loop containing nucleoside triphosphate hydrolases"/>
    <property type="match status" value="1"/>
</dbReference>
<dbReference type="EMBL" id="VIVK01000002">
    <property type="protein sequence ID" value="TWD74779.1"/>
    <property type="molecule type" value="Genomic_DNA"/>
</dbReference>
<keyword evidence="7" id="KW-0269">Exonuclease</keyword>
<dbReference type="InterPro" id="IPR000212">
    <property type="entry name" value="DNA_helicase_UvrD/REP"/>
</dbReference>
<dbReference type="InterPro" id="IPR038726">
    <property type="entry name" value="PDDEXK_AddAB-type"/>
</dbReference>
<evidence type="ECO:0000256" key="15">
    <source>
        <dbReference type="PROSITE-ProRule" id="PRU00560"/>
    </source>
</evidence>
<evidence type="ECO:0000256" key="9">
    <source>
        <dbReference type="ARBA" id="ARBA00023125"/>
    </source>
</evidence>
<dbReference type="Pfam" id="PF13361">
    <property type="entry name" value="UvrD_C"/>
    <property type="match status" value="1"/>
</dbReference>
<proteinExistence type="inferred from homology"/>
<feature type="region of interest" description="Disordered" evidence="16">
    <location>
        <begin position="1009"/>
        <end position="1030"/>
    </location>
</feature>
<evidence type="ECO:0000259" key="17">
    <source>
        <dbReference type="PROSITE" id="PS51198"/>
    </source>
</evidence>
<evidence type="ECO:0000313" key="19">
    <source>
        <dbReference type="EMBL" id="TWD74779.1"/>
    </source>
</evidence>
<evidence type="ECO:0000256" key="4">
    <source>
        <dbReference type="ARBA" id="ARBA00022763"/>
    </source>
</evidence>
<keyword evidence="8 15" id="KW-0067">ATP-binding</keyword>
<evidence type="ECO:0000256" key="1">
    <source>
        <dbReference type="ARBA" id="ARBA00009922"/>
    </source>
</evidence>
<dbReference type="PROSITE" id="PS51198">
    <property type="entry name" value="UVRD_HELICASE_ATP_BIND"/>
    <property type="match status" value="1"/>
</dbReference>
<dbReference type="Gene3D" id="1.10.10.160">
    <property type="match status" value="1"/>
</dbReference>
<dbReference type="OrthoDB" id="9806690at2"/>
<dbReference type="Gene3D" id="3.40.50.300">
    <property type="entry name" value="P-loop containing nucleotide triphosphate hydrolases"/>
    <property type="match status" value="2"/>
</dbReference>
<evidence type="ECO:0000256" key="14">
    <source>
        <dbReference type="ARBA" id="ARBA00048988"/>
    </source>
</evidence>
<keyword evidence="20" id="KW-1185">Reference proteome</keyword>
<keyword evidence="9" id="KW-0238">DNA-binding</keyword>
<dbReference type="PROSITE" id="PS51217">
    <property type="entry name" value="UVRD_HELICASE_CTER"/>
    <property type="match status" value="1"/>
</dbReference>
<keyword evidence="6 15" id="KW-0347">Helicase</keyword>
<dbReference type="AlphaFoldDB" id="A0A561B7J7"/>
<dbReference type="Gene3D" id="1.10.486.10">
    <property type="entry name" value="PCRA, domain 4"/>
    <property type="match status" value="1"/>
</dbReference>
<accession>A0A561B7J7</accession>
<comment type="caution">
    <text evidence="19">The sequence shown here is derived from an EMBL/GenBank/DDBJ whole genome shotgun (WGS) entry which is preliminary data.</text>
</comment>
<dbReference type="EC" id="5.6.2.4" evidence="13"/>
<evidence type="ECO:0000313" key="20">
    <source>
        <dbReference type="Proteomes" id="UP000318380"/>
    </source>
</evidence>
<dbReference type="Pfam" id="PF12705">
    <property type="entry name" value="PDDEXK_1"/>
    <property type="match status" value="1"/>
</dbReference>
<evidence type="ECO:0000256" key="3">
    <source>
        <dbReference type="ARBA" id="ARBA00022741"/>
    </source>
</evidence>
<comment type="catalytic activity">
    <reaction evidence="12">
        <text>Couples ATP hydrolysis with the unwinding of duplex DNA by translocating in the 3'-5' direction.</text>
        <dbReference type="EC" id="5.6.2.4"/>
    </reaction>
</comment>
<evidence type="ECO:0000256" key="10">
    <source>
        <dbReference type="ARBA" id="ARBA00023204"/>
    </source>
</evidence>
<keyword evidence="3 15" id="KW-0547">Nucleotide-binding</keyword>
<evidence type="ECO:0000256" key="7">
    <source>
        <dbReference type="ARBA" id="ARBA00022839"/>
    </source>
</evidence>
<keyword evidence="10" id="KW-0234">DNA repair</keyword>
<dbReference type="GO" id="GO:0004527">
    <property type="term" value="F:exonuclease activity"/>
    <property type="evidence" value="ECO:0007669"/>
    <property type="project" value="UniProtKB-KW"/>
</dbReference>
<dbReference type="Proteomes" id="UP000318380">
    <property type="component" value="Unassembled WGS sequence"/>
</dbReference>
<evidence type="ECO:0000256" key="13">
    <source>
        <dbReference type="ARBA" id="ARBA00034808"/>
    </source>
</evidence>
<sequence>MPVVSRTGSRYRLVRPEGRVAAPPPAPVLDADQQAVVDHSGGPLLVLAGPGTGKTTTLVEAVVDRVRHRGLSPDQVLVLTFGRKAATELRDRITSRLGKTTRVLPSMTFHSFCYALLRRFTPADAFDVPLRLPSGPEQSLRLSEALGGSREVGAVQWPGSLHPALKTRGFTDEVQAVIGKARQLGLDPEDLAAIGHSASRPEWVAVGDFFEEYLQILDHEQVLDYSELIHRAVILAQQPEVQAKLREEFKVVFVDEYQDTDPGQTKLLQAIAGDGRDLVVVGDPDQSIYTFRGADVRGLLRFTEEFPQRSGEPADQIALATTRRFGTTLLRVSRNVVNRLGVPGTLDRDTFDRFRNPDGSGCVYGPGKVEANLYSTSGAELEHIADLLRRAHVQDGVGWHEMAVLVRSGSRSIPPLRRALAAAGIPVDVAGDELPLSREPAVRPMLLALRAVADPATLTVDVVRALALSPLGAMDAGQLRRLARELRKRDRETANGQRLPRSSDELLREALLDPLLLDEQASPAEARFVALGERLLKARNIVTAGAAPDEVMWSLWSESPWLRRLRGQANSGGEPARTANRDLDSLCALFDAASRAEEQVGFKGVSAFLSELESLDIAADNRFDATYREAGVQLMTAHRSKGLQWRLVVVGSVQEGQWPDLRRRGSLLEPDRLGPDGLVEPLSAGALLAEERRLFYVAITRARERLIVTAVQAPEADGDQPSRLLNELDIPLKLVAGRPRRPLSLPGLVADLRCVLSDPASSPELKRVAADRLAQLADATDERDQYLVPTADPQRWWGVRERTRSERPITDPDQPVPLSGSALTTIVDCPLRWFLQRRAGGETPSNSAIGFGMVLHTLADAVATGTLPPDTDELNGWLDKVWTQLEFESSWISDRERVEAEDALRRFVAWHKGRPDRKLIGTELDFSVLLPDTDKPAVQVKGRMDRVEQDGDGKLRVIDLKTGRSIPTKPALERHVQLAIYQRAIASRQLKKLGEEQESGGAELVQLRHDDSGLPKVQGQAPLEPDDDGRTWLDQAVEDAEAMVRSEEFVAKRNDGCTRCEVRGLCPIQPEGREIV</sequence>
<dbReference type="Pfam" id="PF00580">
    <property type="entry name" value="UvrD-helicase"/>
    <property type="match status" value="1"/>
</dbReference>
<feature type="binding site" evidence="15">
    <location>
        <begin position="48"/>
        <end position="55"/>
    </location>
    <ligand>
        <name>ATP</name>
        <dbReference type="ChEBI" id="CHEBI:30616"/>
    </ligand>
</feature>
<evidence type="ECO:0000256" key="12">
    <source>
        <dbReference type="ARBA" id="ARBA00034617"/>
    </source>
</evidence>
<dbReference type="GO" id="GO:0005829">
    <property type="term" value="C:cytosol"/>
    <property type="evidence" value="ECO:0007669"/>
    <property type="project" value="TreeGrafter"/>
</dbReference>
<keyword evidence="4" id="KW-0227">DNA damage</keyword>
<dbReference type="Gene3D" id="3.90.320.10">
    <property type="match status" value="1"/>
</dbReference>
<dbReference type="InterPro" id="IPR014017">
    <property type="entry name" value="DNA_helicase_UvrD-like_C"/>
</dbReference>
<dbReference type="GO" id="GO:0003677">
    <property type="term" value="F:DNA binding"/>
    <property type="evidence" value="ECO:0007669"/>
    <property type="project" value="UniProtKB-KW"/>
</dbReference>
<comment type="similarity">
    <text evidence="1">Belongs to the helicase family. UvrD subfamily.</text>
</comment>
<keyword evidence="5 15" id="KW-0378">Hydrolase</keyword>
<gene>
    <name evidence="19" type="ORF">FB561_6211</name>
</gene>
<dbReference type="GO" id="GO:0033202">
    <property type="term" value="C:DNA helicase complex"/>
    <property type="evidence" value="ECO:0007669"/>
    <property type="project" value="TreeGrafter"/>
</dbReference>
<keyword evidence="11" id="KW-0413">Isomerase</keyword>
<dbReference type="CDD" id="cd17932">
    <property type="entry name" value="DEXQc_UvrD"/>
    <property type="match status" value="1"/>
</dbReference>
<dbReference type="GO" id="GO:0005524">
    <property type="term" value="F:ATP binding"/>
    <property type="evidence" value="ECO:0007669"/>
    <property type="project" value="UniProtKB-UniRule"/>
</dbReference>
<dbReference type="GO" id="GO:0000725">
    <property type="term" value="P:recombinational repair"/>
    <property type="evidence" value="ECO:0007669"/>
    <property type="project" value="TreeGrafter"/>
</dbReference>
<evidence type="ECO:0000256" key="5">
    <source>
        <dbReference type="ARBA" id="ARBA00022801"/>
    </source>
</evidence>
<name>A0A561B7J7_9ACTN</name>
<dbReference type="GO" id="GO:0043138">
    <property type="term" value="F:3'-5' DNA helicase activity"/>
    <property type="evidence" value="ECO:0007669"/>
    <property type="project" value="UniProtKB-EC"/>
</dbReference>
<dbReference type="InterPro" id="IPR014016">
    <property type="entry name" value="UvrD-like_ATP-bd"/>
</dbReference>
<evidence type="ECO:0000256" key="16">
    <source>
        <dbReference type="SAM" id="MobiDB-lite"/>
    </source>
</evidence>
<dbReference type="InterPro" id="IPR011604">
    <property type="entry name" value="PDDEXK-like_dom_sf"/>
</dbReference>
<dbReference type="PANTHER" id="PTHR11070">
    <property type="entry name" value="UVRD / RECB / PCRA DNA HELICASE FAMILY MEMBER"/>
    <property type="match status" value="1"/>
</dbReference>
<evidence type="ECO:0000256" key="6">
    <source>
        <dbReference type="ARBA" id="ARBA00022806"/>
    </source>
</evidence>
<evidence type="ECO:0000256" key="8">
    <source>
        <dbReference type="ARBA" id="ARBA00022840"/>
    </source>
</evidence>
<dbReference type="InterPro" id="IPR013986">
    <property type="entry name" value="DExx_box_DNA_helicase_dom_sf"/>
</dbReference>
<evidence type="ECO:0000256" key="2">
    <source>
        <dbReference type="ARBA" id="ARBA00022722"/>
    </source>
</evidence>